<name>A0ABC9EQA9_9POAL</name>
<dbReference type="CDD" id="cd22160">
    <property type="entry name" value="F-box_AtFBL13-like"/>
    <property type="match status" value="1"/>
</dbReference>
<evidence type="ECO:0000313" key="2">
    <source>
        <dbReference type="EMBL" id="CAL5062271.1"/>
    </source>
</evidence>
<evidence type="ECO:0000259" key="1">
    <source>
        <dbReference type="PROSITE" id="PS50181"/>
    </source>
</evidence>
<dbReference type="InterPro" id="IPR036047">
    <property type="entry name" value="F-box-like_dom_sf"/>
</dbReference>
<reference evidence="3" key="1">
    <citation type="submission" date="2024-06" db="EMBL/GenBank/DDBJ databases">
        <authorList>
            <person name="Ryan C."/>
        </authorList>
    </citation>
    <scope>NUCLEOTIDE SEQUENCE [LARGE SCALE GENOMIC DNA]</scope>
</reference>
<dbReference type="Proteomes" id="UP001497457">
    <property type="component" value="Chromosome 5rd"/>
</dbReference>
<accession>A0ABC9EQA9</accession>
<evidence type="ECO:0000313" key="3">
    <source>
        <dbReference type="Proteomes" id="UP001497457"/>
    </source>
</evidence>
<dbReference type="AlphaFoldDB" id="A0ABC9EQA9"/>
<gene>
    <name evidence="2" type="ORF">URODEC1_LOCUS98214</name>
</gene>
<dbReference type="PANTHER" id="PTHR34709:SF68">
    <property type="entry name" value="OS07G0550432 PROTEIN"/>
    <property type="match status" value="1"/>
</dbReference>
<sequence>MAAALPDRRLRRRHEADRISDLPDDLLHHILRRVASTPAAVRTSILSRRWRRLWADLTELRLDSVLAPVPGIGTVDGALGACCVPTVTRLSVSLDHLPPWGSGLSADRVAPWLQFASRRVAGDLCILLPPAATGEAVAVEEDLHLPVCDRVTEITLWLGARFRLRMPAAGGTFSALAYVNIRDARMDSRELEEFVSVGCPCLKELAVRLPPFLAESVVCIRSASLRRLDFHIKNTRRLEVSAPCLERLSMSNADKACIAAPELGEVAWEDDTFNPLRHQFTETGRHLRRLVLALSATTASLLQRFDIVDELTVDVLIPHGADGYKSFLEDVDMLPCCDVLVVQSTSTSHNSIPSLLHLLRRSAGVKKFVVYLEFMVNGLCKLLGCPCDSPKNRKIGDINLDLLDEVEINLISDEVSSDTQAEFVELLLGCNAPVLKRVVINMSCTCPFIREDMCEKICEICLLSNKFEFSVVRVGDEWEESCSTVMIHISAKRHLAVELMTFASLLEHEMSHVQ</sequence>
<proteinExistence type="predicted"/>
<dbReference type="Pfam" id="PF00646">
    <property type="entry name" value="F-box"/>
    <property type="match status" value="1"/>
</dbReference>
<keyword evidence="3" id="KW-1185">Reference proteome</keyword>
<organism evidence="2 3">
    <name type="scientific">Urochloa decumbens</name>
    <dbReference type="NCBI Taxonomy" id="240449"/>
    <lineage>
        <taxon>Eukaryota</taxon>
        <taxon>Viridiplantae</taxon>
        <taxon>Streptophyta</taxon>
        <taxon>Embryophyta</taxon>
        <taxon>Tracheophyta</taxon>
        <taxon>Spermatophyta</taxon>
        <taxon>Magnoliopsida</taxon>
        <taxon>Liliopsida</taxon>
        <taxon>Poales</taxon>
        <taxon>Poaceae</taxon>
        <taxon>PACMAD clade</taxon>
        <taxon>Panicoideae</taxon>
        <taxon>Panicodae</taxon>
        <taxon>Paniceae</taxon>
        <taxon>Melinidinae</taxon>
        <taxon>Urochloa</taxon>
    </lineage>
</organism>
<dbReference type="InterPro" id="IPR053781">
    <property type="entry name" value="F-box_AtFBL13-like"/>
</dbReference>
<dbReference type="PROSITE" id="PS50181">
    <property type="entry name" value="FBOX"/>
    <property type="match status" value="1"/>
</dbReference>
<protein>
    <recommendedName>
        <fullName evidence="1">F-box domain-containing protein</fullName>
    </recommendedName>
</protein>
<dbReference type="InterPro" id="IPR001810">
    <property type="entry name" value="F-box_dom"/>
</dbReference>
<reference evidence="2 3" key="2">
    <citation type="submission" date="2024-10" db="EMBL/GenBank/DDBJ databases">
        <authorList>
            <person name="Ryan C."/>
        </authorList>
    </citation>
    <scope>NUCLEOTIDE SEQUENCE [LARGE SCALE GENOMIC DNA]</scope>
</reference>
<dbReference type="SUPFAM" id="SSF81383">
    <property type="entry name" value="F-box domain"/>
    <property type="match status" value="1"/>
</dbReference>
<dbReference type="PANTHER" id="PTHR34709">
    <property type="entry name" value="OS10G0396666 PROTEIN"/>
    <property type="match status" value="1"/>
</dbReference>
<dbReference type="InterPro" id="IPR055312">
    <property type="entry name" value="FBL15-like"/>
</dbReference>
<feature type="domain" description="F-box" evidence="1">
    <location>
        <begin position="16"/>
        <end position="65"/>
    </location>
</feature>
<dbReference type="Gene3D" id="1.20.1280.50">
    <property type="match status" value="1"/>
</dbReference>
<dbReference type="EMBL" id="OZ075115">
    <property type="protein sequence ID" value="CAL5062271.1"/>
    <property type="molecule type" value="Genomic_DNA"/>
</dbReference>